<dbReference type="InterPro" id="IPR002018">
    <property type="entry name" value="CarbesteraseB"/>
</dbReference>
<dbReference type="PROSITE" id="PS00941">
    <property type="entry name" value="CARBOXYLESTERASE_B_2"/>
    <property type="match status" value="1"/>
</dbReference>
<feature type="chain" id="PRO_5024883415" evidence="3">
    <location>
        <begin position="20"/>
        <end position="144"/>
    </location>
</feature>
<evidence type="ECO:0000256" key="1">
    <source>
        <dbReference type="ARBA" id="ARBA00005964"/>
    </source>
</evidence>
<dbReference type="Proteomes" id="UP000326877">
    <property type="component" value="Unassembled WGS sequence"/>
</dbReference>
<proteinExistence type="inferred from homology"/>
<dbReference type="SUPFAM" id="SSF53474">
    <property type="entry name" value="alpha/beta-Hydrolases"/>
    <property type="match status" value="1"/>
</dbReference>
<dbReference type="Pfam" id="PF00135">
    <property type="entry name" value="COesterase"/>
    <property type="match status" value="1"/>
</dbReference>
<dbReference type="AlphaFoldDB" id="A0A5N7CL93"/>
<keyword evidence="3" id="KW-0732">Signal</keyword>
<evidence type="ECO:0000313" key="5">
    <source>
        <dbReference type="EMBL" id="KAE8395002.1"/>
    </source>
</evidence>
<dbReference type="InterPro" id="IPR019819">
    <property type="entry name" value="Carboxylesterase_B_CS"/>
</dbReference>
<feature type="domain" description="Carboxylesterase type B" evidence="4">
    <location>
        <begin position="22"/>
        <end position="142"/>
    </location>
</feature>
<dbReference type="InterPro" id="IPR029058">
    <property type="entry name" value="AB_hydrolase_fold"/>
</dbReference>
<organism evidence="5">
    <name type="scientific">Petromyces alliaceus</name>
    <name type="common">Aspergillus alliaceus</name>
    <dbReference type="NCBI Taxonomy" id="209559"/>
    <lineage>
        <taxon>Eukaryota</taxon>
        <taxon>Fungi</taxon>
        <taxon>Dikarya</taxon>
        <taxon>Ascomycota</taxon>
        <taxon>Pezizomycotina</taxon>
        <taxon>Eurotiomycetes</taxon>
        <taxon>Eurotiomycetidae</taxon>
        <taxon>Eurotiales</taxon>
        <taxon>Aspergillaceae</taxon>
        <taxon>Aspergillus</taxon>
        <taxon>Aspergillus subgen. Circumdati</taxon>
    </lineage>
</organism>
<evidence type="ECO:0000259" key="4">
    <source>
        <dbReference type="Pfam" id="PF00135"/>
    </source>
</evidence>
<dbReference type="PANTHER" id="PTHR43918:SF4">
    <property type="entry name" value="CARBOXYLIC ESTER HYDROLASE"/>
    <property type="match status" value="1"/>
</dbReference>
<dbReference type="InterPro" id="IPR050654">
    <property type="entry name" value="AChE-related_enzymes"/>
</dbReference>
<comment type="similarity">
    <text evidence="1">Belongs to the type-B carboxylesterase/lipase family.</text>
</comment>
<evidence type="ECO:0000256" key="3">
    <source>
        <dbReference type="SAM" id="SignalP"/>
    </source>
</evidence>
<evidence type="ECO:0000256" key="2">
    <source>
        <dbReference type="ARBA" id="ARBA00022801"/>
    </source>
</evidence>
<feature type="signal peptide" evidence="3">
    <location>
        <begin position="1"/>
        <end position="19"/>
    </location>
</feature>
<keyword evidence="2" id="KW-0378">Hydrolase</keyword>
<dbReference type="GO" id="GO:0052689">
    <property type="term" value="F:carboxylic ester hydrolase activity"/>
    <property type="evidence" value="ECO:0007669"/>
    <property type="project" value="TreeGrafter"/>
</dbReference>
<sequence>MLTLLGLLGLLGLVGTAAATATPTVTVSSGPVVGTISPPNVPSGDPYAHVWLGIPYAKPPVDELRWRPPQEPESWKEPLLAQKLPNACHQQFSGAKPGRDFLKALINNPPLEENEDCLYLNVYAPADASSENKKAVMFYIHGVS</sequence>
<name>A0A5N7CL93_PETAA</name>
<dbReference type="EMBL" id="ML735220">
    <property type="protein sequence ID" value="KAE8395002.1"/>
    <property type="molecule type" value="Genomic_DNA"/>
</dbReference>
<dbReference type="Gene3D" id="3.40.50.1820">
    <property type="entry name" value="alpha/beta hydrolase"/>
    <property type="match status" value="1"/>
</dbReference>
<reference evidence="5" key="1">
    <citation type="submission" date="2019-04" db="EMBL/GenBank/DDBJ databases">
        <title>Friends and foes A comparative genomics studyof 23 Aspergillus species from section Flavi.</title>
        <authorList>
            <consortium name="DOE Joint Genome Institute"/>
            <person name="Kjaerbolling I."/>
            <person name="Vesth T."/>
            <person name="Frisvad J.C."/>
            <person name="Nybo J.L."/>
            <person name="Theobald S."/>
            <person name="Kildgaard S."/>
            <person name="Isbrandt T."/>
            <person name="Kuo A."/>
            <person name="Sato A."/>
            <person name="Lyhne E.K."/>
            <person name="Kogle M.E."/>
            <person name="Wiebenga A."/>
            <person name="Kun R.S."/>
            <person name="Lubbers R.J."/>
            <person name="Makela M.R."/>
            <person name="Barry K."/>
            <person name="Chovatia M."/>
            <person name="Clum A."/>
            <person name="Daum C."/>
            <person name="Haridas S."/>
            <person name="He G."/>
            <person name="LaButti K."/>
            <person name="Lipzen A."/>
            <person name="Mondo S."/>
            <person name="Riley R."/>
            <person name="Salamov A."/>
            <person name="Simmons B.A."/>
            <person name="Magnuson J.K."/>
            <person name="Henrissat B."/>
            <person name="Mortensen U.H."/>
            <person name="Larsen T.O."/>
            <person name="Devries R.P."/>
            <person name="Grigoriev I.V."/>
            <person name="Machida M."/>
            <person name="Baker S.E."/>
            <person name="Andersen M.R."/>
        </authorList>
    </citation>
    <scope>NUCLEOTIDE SEQUENCE [LARGE SCALE GENOMIC DNA]</scope>
    <source>
        <strain evidence="5">IBT 14317</strain>
    </source>
</reference>
<dbReference type="OrthoDB" id="408631at2759"/>
<protein>
    <submittedName>
        <fullName evidence="5">Carboxylesterase</fullName>
    </submittedName>
</protein>
<gene>
    <name evidence="5" type="ORF">BDV23DRAFT_115960</name>
</gene>
<accession>A0A5N7CL93</accession>
<dbReference type="PANTHER" id="PTHR43918">
    <property type="entry name" value="ACETYLCHOLINESTERASE"/>
    <property type="match status" value="1"/>
</dbReference>